<evidence type="ECO:0000256" key="1">
    <source>
        <dbReference type="PROSITE-ProRule" id="PRU00339"/>
    </source>
</evidence>
<organism evidence="4 5">
    <name type="scientific">Candidatus Opimibacter skivensis</name>
    <dbReference type="NCBI Taxonomy" id="2982028"/>
    <lineage>
        <taxon>Bacteria</taxon>
        <taxon>Pseudomonadati</taxon>
        <taxon>Bacteroidota</taxon>
        <taxon>Saprospiria</taxon>
        <taxon>Saprospirales</taxon>
        <taxon>Saprospiraceae</taxon>
        <taxon>Candidatus Opimibacter</taxon>
    </lineage>
</organism>
<dbReference type="Proteomes" id="UP000808337">
    <property type="component" value="Unassembled WGS sequence"/>
</dbReference>
<keyword evidence="2" id="KW-0472">Membrane</keyword>
<keyword evidence="3" id="KW-0732">Signal</keyword>
<keyword evidence="2" id="KW-1133">Transmembrane helix</keyword>
<dbReference type="InterPro" id="IPR019734">
    <property type="entry name" value="TPR_rpt"/>
</dbReference>
<feature type="chain" id="PRO_5039052516" evidence="3">
    <location>
        <begin position="20"/>
        <end position="255"/>
    </location>
</feature>
<accession>A0A9D7SWT5</accession>
<evidence type="ECO:0000313" key="4">
    <source>
        <dbReference type="EMBL" id="MBK9984527.1"/>
    </source>
</evidence>
<dbReference type="PROSITE" id="PS51257">
    <property type="entry name" value="PROKAR_LIPOPROTEIN"/>
    <property type="match status" value="1"/>
</dbReference>
<keyword evidence="1" id="KW-0802">TPR repeat</keyword>
<evidence type="ECO:0000256" key="2">
    <source>
        <dbReference type="SAM" id="Phobius"/>
    </source>
</evidence>
<feature type="repeat" description="TPR" evidence="1">
    <location>
        <begin position="57"/>
        <end position="90"/>
    </location>
</feature>
<dbReference type="SUPFAM" id="SSF48452">
    <property type="entry name" value="TPR-like"/>
    <property type="match status" value="1"/>
</dbReference>
<dbReference type="InterPro" id="IPR011990">
    <property type="entry name" value="TPR-like_helical_dom_sf"/>
</dbReference>
<proteinExistence type="predicted"/>
<feature type="signal peptide" evidence="3">
    <location>
        <begin position="1"/>
        <end position="19"/>
    </location>
</feature>
<gene>
    <name evidence="4" type="ORF">IPP15_19540</name>
</gene>
<feature type="transmembrane region" description="Helical" evidence="2">
    <location>
        <begin position="132"/>
        <end position="153"/>
    </location>
</feature>
<feature type="transmembrane region" description="Helical" evidence="2">
    <location>
        <begin position="165"/>
        <end position="183"/>
    </location>
</feature>
<dbReference type="AlphaFoldDB" id="A0A9D7SWT5"/>
<keyword evidence="2" id="KW-0812">Transmembrane</keyword>
<name>A0A9D7SWT5_9BACT</name>
<evidence type="ECO:0000313" key="5">
    <source>
        <dbReference type="Proteomes" id="UP000808337"/>
    </source>
</evidence>
<evidence type="ECO:0000256" key="3">
    <source>
        <dbReference type="SAM" id="SignalP"/>
    </source>
</evidence>
<dbReference type="EMBL" id="JADKGY010000029">
    <property type="protein sequence ID" value="MBK9984527.1"/>
    <property type="molecule type" value="Genomic_DNA"/>
</dbReference>
<protein>
    <submittedName>
        <fullName evidence="4">Tetratricopeptide repeat protein</fullName>
    </submittedName>
</protein>
<comment type="caution">
    <text evidence="4">The sequence shown here is derived from an EMBL/GenBank/DDBJ whole genome shotgun (WGS) entry which is preliminary data.</text>
</comment>
<dbReference type="Gene3D" id="1.25.40.10">
    <property type="entry name" value="Tetratricopeptide repeat domain"/>
    <property type="match status" value="1"/>
</dbReference>
<dbReference type="PROSITE" id="PS50005">
    <property type="entry name" value="TPR"/>
    <property type="match status" value="1"/>
</dbReference>
<sequence>MKSFLVSIFFVSIACCVHAASASKELNTKAALLYSEGKYAEALEIWNGLVSSGNTDPNLYFNIGSAESLLGHVPESILAFEKAKRLKPGDDVISEAIKQERAKIDNAVIPVGSFFLIEGYRDFLAIFRPGGWVLMALLFGIIALWQWLVSIKAVENYIHIPGKKYWYCAVTGIFCVLIGFLSYHQLHKDDEAIVMTTCECRKAASAESPINRILNPGEKVRKTDRISDWNKVSLLNLDECWIKTGCLKPVEIGSR</sequence>
<reference evidence="4 5" key="1">
    <citation type="submission" date="2020-10" db="EMBL/GenBank/DDBJ databases">
        <title>Connecting structure to function with the recovery of over 1000 high-quality activated sludge metagenome-assembled genomes encoding full-length rRNA genes using long-read sequencing.</title>
        <authorList>
            <person name="Singleton C.M."/>
            <person name="Petriglieri F."/>
            <person name="Kristensen J.M."/>
            <person name="Kirkegaard R.H."/>
            <person name="Michaelsen T.Y."/>
            <person name="Andersen M.H."/>
            <person name="Karst S.M."/>
            <person name="Dueholm M.S."/>
            <person name="Nielsen P.H."/>
            <person name="Albertsen M."/>
        </authorList>
    </citation>
    <scope>NUCLEOTIDE SEQUENCE [LARGE SCALE GENOMIC DNA]</scope>
    <source>
        <strain evidence="4">Ribe_18-Q3-R11-54_MAXAC.273</strain>
    </source>
</reference>